<sequence length="223" mass="25439">MEYFGILPVDISLHIFGLLPVESVSDFALVSKSWKNLIHSPSFYKMHTVRLLRLAREAHAEIGQKLKEFKEYCEFAKQFALSCQSEELVQQFHKIRFEYVEEKMNSVRLSDISSTETEEMWKMLISKQLGVVKSIISDLGKLCDADKVVAAKEPESAAASLDLQESTSHLSDELSAVETNKQRIVKMESIAICRTSGPAFCRPVRRLIYFWFDLVLGRGLGER</sequence>
<dbReference type="Pfam" id="PF12937">
    <property type="entry name" value="F-box-like"/>
    <property type="match status" value="1"/>
</dbReference>
<feature type="domain" description="F-box" evidence="1">
    <location>
        <begin position="1"/>
        <end position="47"/>
    </location>
</feature>
<dbReference type="AlphaFoldDB" id="A0A4Y7JIU3"/>
<evidence type="ECO:0000313" key="3">
    <source>
        <dbReference type="Proteomes" id="UP000316621"/>
    </source>
</evidence>
<protein>
    <recommendedName>
        <fullName evidence="1">F-box domain-containing protein</fullName>
    </recommendedName>
</protein>
<evidence type="ECO:0000259" key="1">
    <source>
        <dbReference type="PROSITE" id="PS50181"/>
    </source>
</evidence>
<dbReference type="PROSITE" id="PS50181">
    <property type="entry name" value="FBOX"/>
    <property type="match status" value="1"/>
</dbReference>
<organism evidence="2 3">
    <name type="scientific">Papaver somniferum</name>
    <name type="common">Opium poppy</name>
    <dbReference type="NCBI Taxonomy" id="3469"/>
    <lineage>
        <taxon>Eukaryota</taxon>
        <taxon>Viridiplantae</taxon>
        <taxon>Streptophyta</taxon>
        <taxon>Embryophyta</taxon>
        <taxon>Tracheophyta</taxon>
        <taxon>Spermatophyta</taxon>
        <taxon>Magnoliopsida</taxon>
        <taxon>Ranunculales</taxon>
        <taxon>Papaveraceae</taxon>
        <taxon>Papaveroideae</taxon>
        <taxon>Papaver</taxon>
    </lineage>
</organism>
<name>A0A4Y7JIU3_PAPSO</name>
<keyword evidence="3" id="KW-1185">Reference proteome</keyword>
<dbReference type="SUPFAM" id="SSF81383">
    <property type="entry name" value="F-box domain"/>
    <property type="match status" value="1"/>
</dbReference>
<accession>A0A4Y7JIU3</accession>
<proteinExistence type="predicted"/>
<evidence type="ECO:0000313" key="2">
    <source>
        <dbReference type="EMBL" id="RZC59970.1"/>
    </source>
</evidence>
<dbReference type="EMBL" id="CM010719">
    <property type="protein sequence ID" value="RZC59970.1"/>
    <property type="molecule type" value="Genomic_DNA"/>
</dbReference>
<dbReference type="Gene3D" id="1.20.1280.50">
    <property type="match status" value="1"/>
</dbReference>
<dbReference type="InterPro" id="IPR001810">
    <property type="entry name" value="F-box_dom"/>
</dbReference>
<dbReference type="InterPro" id="IPR036047">
    <property type="entry name" value="F-box-like_dom_sf"/>
</dbReference>
<dbReference type="Gramene" id="RZC59970">
    <property type="protein sequence ID" value="RZC59970"/>
    <property type="gene ID" value="C5167_021729"/>
</dbReference>
<reference evidence="2 3" key="1">
    <citation type="journal article" date="2018" name="Science">
        <title>The opium poppy genome and morphinan production.</title>
        <authorList>
            <person name="Guo L."/>
            <person name="Winzer T."/>
            <person name="Yang X."/>
            <person name="Li Y."/>
            <person name="Ning Z."/>
            <person name="He Z."/>
            <person name="Teodor R."/>
            <person name="Lu Y."/>
            <person name="Bowser T.A."/>
            <person name="Graham I.A."/>
            <person name="Ye K."/>
        </authorList>
    </citation>
    <scope>NUCLEOTIDE SEQUENCE [LARGE SCALE GENOMIC DNA]</scope>
    <source>
        <strain evidence="3">cv. HN1</strain>
        <tissue evidence="2">Leaves</tissue>
    </source>
</reference>
<gene>
    <name evidence="2" type="ORF">C5167_021729</name>
</gene>
<dbReference type="SMART" id="SM00256">
    <property type="entry name" value="FBOX"/>
    <property type="match status" value="1"/>
</dbReference>
<dbReference type="Proteomes" id="UP000316621">
    <property type="component" value="Chromosome 5"/>
</dbReference>